<sequence length="152" mass="16789">MNDILSLAIGFSLVISLLFSEFFGIIGTGFVVPGYIALHLNHPKNLALTFTIALIAFLFVELLSYFFIVFGKRKSVLILLVAYFLGHLLNYQILPDLDSTLLSDVRSIGFIIPGLIGLWFERQGVVETTSILIIASVLVKILLIFSIGAELQ</sequence>
<organism evidence="2 3">
    <name type="scientific">Leptospira ryugenii</name>
    <dbReference type="NCBI Taxonomy" id="1917863"/>
    <lineage>
        <taxon>Bacteria</taxon>
        <taxon>Pseudomonadati</taxon>
        <taxon>Spirochaetota</taxon>
        <taxon>Spirochaetia</taxon>
        <taxon>Leptospirales</taxon>
        <taxon>Leptospiraceae</taxon>
        <taxon>Leptospira</taxon>
    </lineage>
</organism>
<comment type="caution">
    <text evidence="2">The sequence shown here is derived from an EMBL/GenBank/DDBJ whole genome shotgun (WGS) entry which is preliminary data.</text>
</comment>
<evidence type="ECO:0000256" key="1">
    <source>
        <dbReference type="SAM" id="Phobius"/>
    </source>
</evidence>
<dbReference type="PRINTS" id="PR01759">
    <property type="entry name" value="CAPSULEPROTC"/>
</dbReference>
<protein>
    <submittedName>
        <fullName evidence="2">Capsule biosynthesis protein</fullName>
    </submittedName>
</protein>
<reference evidence="2 3" key="1">
    <citation type="submission" date="2018-02" db="EMBL/GenBank/DDBJ databases">
        <title>Novel Leptospira species isolated from soil and water in Japan.</title>
        <authorList>
            <person name="Nakao R."/>
            <person name="Masuzawa T."/>
        </authorList>
    </citation>
    <scope>NUCLEOTIDE SEQUENCE [LARGE SCALE GENOMIC DNA]</scope>
    <source>
        <strain evidence="2 3">YH101</strain>
    </source>
</reference>
<accession>A0A2P2E067</accession>
<dbReference type="OrthoDB" id="48792at2"/>
<dbReference type="NCBIfam" id="TIGR04011">
    <property type="entry name" value="poly_gGlu_PgsC"/>
    <property type="match status" value="1"/>
</dbReference>
<dbReference type="InterPro" id="IPR008338">
    <property type="entry name" value="Capsule_biosynth_CapC"/>
</dbReference>
<keyword evidence="3" id="KW-1185">Reference proteome</keyword>
<dbReference type="Proteomes" id="UP000245133">
    <property type="component" value="Unassembled WGS sequence"/>
</dbReference>
<keyword evidence="1" id="KW-0812">Transmembrane</keyword>
<keyword evidence="1" id="KW-0472">Membrane</keyword>
<feature type="transmembrane region" description="Helical" evidence="1">
    <location>
        <begin position="76"/>
        <end position="94"/>
    </location>
</feature>
<name>A0A2P2E067_9LEPT</name>
<keyword evidence="1" id="KW-1133">Transmembrane helix</keyword>
<feature type="transmembrane region" description="Helical" evidence="1">
    <location>
        <begin position="131"/>
        <end position="149"/>
    </location>
</feature>
<evidence type="ECO:0000313" key="3">
    <source>
        <dbReference type="Proteomes" id="UP000245133"/>
    </source>
</evidence>
<dbReference type="Pfam" id="PF14102">
    <property type="entry name" value="Caps_synth_CapC"/>
    <property type="match status" value="1"/>
</dbReference>
<dbReference type="GO" id="GO:0045227">
    <property type="term" value="P:capsule polysaccharide biosynthetic process"/>
    <property type="evidence" value="ECO:0007669"/>
    <property type="project" value="InterPro"/>
</dbReference>
<dbReference type="EMBL" id="BFBB01000004">
    <property type="protein sequence ID" value="GBF50287.1"/>
    <property type="molecule type" value="Genomic_DNA"/>
</dbReference>
<gene>
    <name evidence="2" type="primary">capC</name>
    <name evidence="2" type="ORF">LPTSP4_18120</name>
</gene>
<feature type="transmembrane region" description="Helical" evidence="1">
    <location>
        <begin position="48"/>
        <end position="69"/>
    </location>
</feature>
<evidence type="ECO:0000313" key="2">
    <source>
        <dbReference type="EMBL" id="GBF50287.1"/>
    </source>
</evidence>
<dbReference type="GO" id="GO:0016020">
    <property type="term" value="C:membrane"/>
    <property type="evidence" value="ECO:0007669"/>
    <property type="project" value="InterPro"/>
</dbReference>
<dbReference type="RefSeq" id="WP_108976070.1">
    <property type="nucleotide sequence ID" value="NZ_BFBB01000004.1"/>
</dbReference>
<dbReference type="AlphaFoldDB" id="A0A2P2E067"/>
<proteinExistence type="predicted"/>
<feature type="transmembrane region" description="Helical" evidence="1">
    <location>
        <begin position="7"/>
        <end position="36"/>
    </location>
</feature>